<gene>
    <name evidence="2" type="ORF">PF001_g5622</name>
    <name evidence="1" type="ORF">PF009_g5355</name>
</gene>
<organism evidence="2 4">
    <name type="scientific">Phytophthora fragariae</name>
    <dbReference type="NCBI Taxonomy" id="53985"/>
    <lineage>
        <taxon>Eukaryota</taxon>
        <taxon>Sar</taxon>
        <taxon>Stramenopiles</taxon>
        <taxon>Oomycota</taxon>
        <taxon>Peronosporomycetes</taxon>
        <taxon>Peronosporales</taxon>
        <taxon>Peronosporaceae</taxon>
        <taxon>Phytophthora</taxon>
    </lineage>
</organism>
<dbReference type="AlphaFoldDB" id="A0A6A4E589"/>
<evidence type="ECO:0000313" key="3">
    <source>
        <dbReference type="Proteomes" id="UP000429523"/>
    </source>
</evidence>
<name>A0A6A4E589_9STRA</name>
<evidence type="ECO:0000313" key="1">
    <source>
        <dbReference type="EMBL" id="KAE8944985.1"/>
    </source>
</evidence>
<accession>A0A6A4E589</accession>
<reference evidence="3 4" key="1">
    <citation type="submission" date="2018-08" db="EMBL/GenBank/DDBJ databases">
        <title>Genomic investigation of the strawberry pathogen Phytophthora fragariae indicates pathogenicity is determined by transcriptional variation in three key races.</title>
        <authorList>
            <person name="Adams T.M."/>
            <person name="Armitage A.D."/>
            <person name="Sobczyk M.K."/>
            <person name="Bates H.J."/>
            <person name="Dunwell J.M."/>
            <person name="Nellist C.F."/>
            <person name="Harrison R.J."/>
        </authorList>
    </citation>
    <scope>NUCLEOTIDE SEQUENCE [LARGE SCALE GENOMIC DNA]</scope>
    <source>
        <strain evidence="2 4">A4</strain>
        <strain evidence="1 3">NOV-9</strain>
    </source>
</reference>
<dbReference type="Gene3D" id="3.30.420.10">
    <property type="entry name" value="Ribonuclease H-like superfamily/Ribonuclease H"/>
    <property type="match status" value="1"/>
</dbReference>
<evidence type="ECO:0000313" key="2">
    <source>
        <dbReference type="EMBL" id="KAE9320000.1"/>
    </source>
</evidence>
<dbReference type="GO" id="GO:0003676">
    <property type="term" value="F:nucleic acid binding"/>
    <property type="evidence" value="ECO:0007669"/>
    <property type="project" value="InterPro"/>
</dbReference>
<evidence type="ECO:0000313" key="4">
    <source>
        <dbReference type="Proteomes" id="UP000437068"/>
    </source>
</evidence>
<dbReference type="InterPro" id="IPR036397">
    <property type="entry name" value="RNaseH_sf"/>
</dbReference>
<dbReference type="Proteomes" id="UP000429523">
    <property type="component" value="Unassembled WGS sequence"/>
</dbReference>
<evidence type="ECO:0008006" key="5">
    <source>
        <dbReference type="Google" id="ProtNLM"/>
    </source>
</evidence>
<sequence length="111" mass="12640">MIRDYHRWMGGVDVHDQLRLQRYSLQLAVTFRKYYKTVFLGIPIWLQQNNARLHVDENDPEVLVAGCSGGWTIKLKNQPAQSPELNCLDLGYFVSIQSAIAHKATHDGGTD</sequence>
<dbReference type="PANTHER" id="PTHR47169:SF2">
    <property type="entry name" value="OS01G0541250 PROTEIN"/>
    <property type="match status" value="1"/>
</dbReference>
<dbReference type="EMBL" id="QXGE01000211">
    <property type="protein sequence ID" value="KAE9320000.1"/>
    <property type="molecule type" value="Genomic_DNA"/>
</dbReference>
<protein>
    <recommendedName>
        <fullName evidence="5">PiggyBac transposable element-derived protein domain-containing protein</fullName>
    </recommendedName>
</protein>
<proteinExistence type="predicted"/>
<dbReference type="EMBL" id="QXGF01000178">
    <property type="protein sequence ID" value="KAE8944985.1"/>
    <property type="molecule type" value="Genomic_DNA"/>
</dbReference>
<comment type="caution">
    <text evidence="2">The sequence shown here is derived from an EMBL/GenBank/DDBJ whole genome shotgun (WGS) entry which is preliminary data.</text>
</comment>
<dbReference type="Proteomes" id="UP000437068">
    <property type="component" value="Unassembled WGS sequence"/>
</dbReference>
<dbReference type="PANTHER" id="PTHR47169">
    <property type="entry name" value="OS01G0541250 PROTEIN"/>
    <property type="match status" value="1"/>
</dbReference>